<sequence>MKVKAREGIRVPREDNARRYIEQEPVEVPESTYYQRRLNDGDLVKVTDATVDVTAAAATTGKGTK</sequence>
<name>A0A225UA10_RAOOR</name>
<reference evidence="1 2" key="1">
    <citation type="submission" date="2017-07" db="EMBL/GenBank/DDBJ databases">
        <title>Raoultella ornithinolytica strain HH3 draft genome.</title>
        <authorList>
            <person name="Duceppe M.-O."/>
            <person name="Huang H."/>
            <person name="Phipps-Todd B."/>
        </authorList>
    </citation>
    <scope>NUCLEOTIDE SEQUENCE [LARGE SCALE GENOMIC DNA]</scope>
    <source>
        <strain evidence="1 2">HH3</strain>
    </source>
</reference>
<dbReference type="EMBL" id="NKYI01000024">
    <property type="protein sequence ID" value="PIK83316.1"/>
    <property type="molecule type" value="Genomic_DNA"/>
</dbReference>
<gene>
    <name evidence="1" type="ORF">CFY86_16955</name>
</gene>
<proteinExistence type="predicted"/>
<accession>A0A225UA10</accession>
<organism evidence="1 2">
    <name type="scientific">Raoultella ornithinolytica</name>
    <name type="common">Klebsiella ornithinolytica</name>
    <dbReference type="NCBI Taxonomy" id="54291"/>
    <lineage>
        <taxon>Bacteria</taxon>
        <taxon>Pseudomonadati</taxon>
        <taxon>Pseudomonadota</taxon>
        <taxon>Gammaproteobacteria</taxon>
        <taxon>Enterobacterales</taxon>
        <taxon>Enterobacteriaceae</taxon>
        <taxon>Klebsiella/Raoultella group</taxon>
        <taxon>Raoultella</taxon>
    </lineage>
</organism>
<protein>
    <submittedName>
        <fullName evidence="1">Uncharacterized protein</fullName>
    </submittedName>
</protein>
<dbReference type="Pfam" id="PF10948">
    <property type="entry name" value="DUF2635"/>
    <property type="match status" value="1"/>
</dbReference>
<evidence type="ECO:0000313" key="1">
    <source>
        <dbReference type="EMBL" id="PIK83316.1"/>
    </source>
</evidence>
<dbReference type="RefSeq" id="WP_064360185.1">
    <property type="nucleotide sequence ID" value="NZ_CAKNCK010000004.1"/>
</dbReference>
<dbReference type="Proteomes" id="UP000229713">
    <property type="component" value="Unassembled WGS sequence"/>
</dbReference>
<dbReference type="AlphaFoldDB" id="A0A225UA10"/>
<comment type="caution">
    <text evidence="1">The sequence shown here is derived from an EMBL/GenBank/DDBJ whole genome shotgun (WGS) entry which is preliminary data.</text>
</comment>
<dbReference type="InterPro" id="IPR024400">
    <property type="entry name" value="DUF2635"/>
</dbReference>
<evidence type="ECO:0000313" key="2">
    <source>
        <dbReference type="Proteomes" id="UP000229713"/>
    </source>
</evidence>